<accession>A0A6C0EMY0</accession>
<sequence length="125" mass="13240">MQRTPVILAFFLAAALVGLFIRFTDMSGGKETFELPKDNMAPLDTVQSGNIAPYNGTSPILGSEAKPVPELPYDVADDNAIGQFMQNKVGADCCPSPFSSDTGCICLSESDRKTFASRGGNKSAV</sequence>
<protein>
    <submittedName>
        <fullName evidence="1">Uncharacterized protein</fullName>
    </submittedName>
</protein>
<dbReference type="EMBL" id="MN738889">
    <property type="protein sequence ID" value="QHT30052.1"/>
    <property type="molecule type" value="Genomic_DNA"/>
</dbReference>
<reference evidence="1" key="1">
    <citation type="journal article" date="2020" name="Nature">
        <title>Giant virus diversity and host interactions through global metagenomics.</title>
        <authorList>
            <person name="Schulz F."/>
            <person name="Roux S."/>
            <person name="Paez-Espino D."/>
            <person name="Jungbluth S."/>
            <person name="Walsh D.A."/>
            <person name="Denef V.J."/>
            <person name="McMahon K.D."/>
            <person name="Konstantinidis K.T."/>
            <person name="Eloe-Fadrosh E.A."/>
            <person name="Kyrpides N.C."/>
            <person name="Woyke T."/>
        </authorList>
    </citation>
    <scope>NUCLEOTIDE SEQUENCE</scope>
    <source>
        <strain evidence="1">GVMAG-M-3300009068-25</strain>
    </source>
</reference>
<evidence type="ECO:0000313" key="1">
    <source>
        <dbReference type="EMBL" id="QHT30052.1"/>
    </source>
</evidence>
<organism evidence="1">
    <name type="scientific">viral metagenome</name>
    <dbReference type="NCBI Taxonomy" id="1070528"/>
    <lineage>
        <taxon>unclassified sequences</taxon>
        <taxon>metagenomes</taxon>
        <taxon>organismal metagenomes</taxon>
    </lineage>
</organism>
<proteinExistence type="predicted"/>
<name>A0A6C0EMY0_9ZZZZ</name>
<dbReference type="AlphaFoldDB" id="A0A6C0EMY0"/>